<keyword evidence="1" id="KW-1133">Transmembrane helix</keyword>
<accession>A0A0D2JAL7</accession>
<keyword evidence="3" id="KW-1185">Reference proteome</keyword>
<dbReference type="EMBL" id="KK102847">
    <property type="protein sequence ID" value="KIY96782.1"/>
    <property type="molecule type" value="Genomic_DNA"/>
</dbReference>
<dbReference type="AlphaFoldDB" id="A0A0D2JAL7"/>
<keyword evidence="1" id="KW-0472">Membrane</keyword>
<evidence type="ECO:0000313" key="3">
    <source>
        <dbReference type="Proteomes" id="UP000054498"/>
    </source>
</evidence>
<evidence type="ECO:0000256" key="1">
    <source>
        <dbReference type="SAM" id="Phobius"/>
    </source>
</evidence>
<dbReference type="KEGG" id="mng:MNEG_11181"/>
<sequence>MNGAWAVDRGLSRGQTESNARTGLLMLLGTCAAVWVVVTSIAAAGRPNGAVGLVEWPAAPAAPHSPRLEALLALTAVDPARLVVGLNVTLRDAGGAGGAAARAAAPDAGRGQGGATLRLLIGGVSRVLPWPPAAERHAAQQTTAELRQLSAHPRAFDSYSLSLKPLSAVLRSCSGGGGGGDGGSSGGDRHCTSVALPLLLAFDASAVPGYKIAPRLAGGSEGGAQLVVTRATRQRVVRLMAHMLQWLVASYVSAWWAGNMLCHWLLRRLLMRRAHRSVWLHGM</sequence>
<keyword evidence="1" id="KW-0812">Transmembrane</keyword>
<gene>
    <name evidence="2" type="ORF">MNEG_11181</name>
</gene>
<reference evidence="2 3" key="1">
    <citation type="journal article" date="2013" name="BMC Genomics">
        <title>Reconstruction of the lipid metabolism for the microalga Monoraphidium neglectum from its genome sequence reveals characteristics suitable for biofuel production.</title>
        <authorList>
            <person name="Bogen C."/>
            <person name="Al-Dilaimi A."/>
            <person name="Albersmeier A."/>
            <person name="Wichmann J."/>
            <person name="Grundmann M."/>
            <person name="Rupp O."/>
            <person name="Lauersen K.J."/>
            <person name="Blifernez-Klassen O."/>
            <person name="Kalinowski J."/>
            <person name="Goesmann A."/>
            <person name="Mussgnug J.H."/>
            <person name="Kruse O."/>
        </authorList>
    </citation>
    <scope>NUCLEOTIDE SEQUENCE [LARGE SCALE GENOMIC DNA]</scope>
    <source>
        <strain evidence="2 3">SAG 48.87</strain>
    </source>
</reference>
<dbReference type="GeneID" id="25728418"/>
<protein>
    <recommendedName>
        <fullName evidence="4">Transmembrane protein 231</fullName>
    </recommendedName>
</protein>
<dbReference type="RefSeq" id="XP_013895802.1">
    <property type="nucleotide sequence ID" value="XM_014040348.1"/>
</dbReference>
<feature type="transmembrane region" description="Helical" evidence="1">
    <location>
        <begin position="243"/>
        <end position="266"/>
    </location>
</feature>
<feature type="transmembrane region" description="Helical" evidence="1">
    <location>
        <begin position="23"/>
        <end position="44"/>
    </location>
</feature>
<name>A0A0D2JAL7_9CHLO</name>
<dbReference type="Proteomes" id="UP000054498">
    <property type="component" value="Unassembled WGS sequence"/>
</dbReference>
<proteinExistence type="predicted"/>
<evidence type="ECO:0000313" key="2">
    <source>
        <dbReference type="EMBL" id="KIY96782.1"/>
    </source>
</evidence>
<evidence type="ECO:0008006" key="4">
    <source>
        <dbReference type="Google" id="ProtNLM"/>
    </source>
</evidence>
<organism evidence="2 3">
    <name type="scientific">Monoraphidium neglectum</name>
    <dbReference type="NCBI Taxonomy" id="145388"/>
    <lineage>
        <taxon>Eukaryota</taxon>
        <taxon>Viridiplantae</taxon>
        <taxon>Chlorophyta</taxon>
        <taxon>core chlorophytes</taxon>
        <taxon>Chlorophyceae</taxon>
        <taxon>CS clade</taxon>
        <taxon>Sphaeropleales</taxon>
        <taxon>Selenastraceae</taxon>
        <taxon>Monoraphidium</taxon>
    </lineage>
</organism>